<protein>
    <submittedName>
        <fullName evidence="2">RNA polymerase primary sigma factor</fullName>
    </submittedName>
</protein>
<dbReference type="InterPro" id="IPR050813">
    <property type="entry name" value="Sigma-70_Factor"/>
</dbReference>
<sequence length="243" mass="27484">MSKMHHLLENCAEGISHYLKQIENNQPLTMEEEQELGRRILAGDTTARNTLIEANLRFVLTCAIEMATPFVPIEELIAAGNYGLTIAATHYDPSFDNHFCSYAVHHIRRAIREAIGTWACSVKTPTLLQGLLACLSLDDRNDEDEDSWSRDLIDRLPAAPLGCDVQRNVEETKEGLRSFLSKWYYPSDVNLLMDLAQMIYDGYNISDLAKKHGLPIRRMKAIIADLREKAILHQLQKAYAKAA</sequence>
<dbReference type="InterPro" id="IPR009042">
    <property type="entry name" value="RNA_pol_sigma70_r1_2"/>
</dbReference>
<reference evidence="2 3" key="1">
    <citation type="submission" date="2016-11" db="EMBL/GenBank/DDBJ databases">
        <authorList>
            <person name="Jaros S."/>
            <person name="Januszkiewicz K."/>
            <person name="Wedrychowicz H."/>
        </authorList>
    </citation>
    <scope>NUCLEOTIDE SEQUENCE [LARGE SCALE GENOMIC DNA]</scope>
    <source>
        <strain evidence="2 3">BPI-34</strain>
    </source>
</reference>
<dbReference type="AlphaFoldDB" id="A0A1M7JU23"/>
<gene>
    <name evidence="2" type="ORF">SAMN04488494_2159</name>
</gene>
<evidence type="ECO:0000313" key="2">
    <source>
        <dbReference type="EMBL" id="SHM56047.1"/>
    </source>
</evidence>
<dbReference type="PANTHER" id="PTHR30376">
    <property type="entry name" value="SIGMA FACTOR RPOH HEAT SHOCK RELATED"/>
    <property type="match status" value="1"/>
</dbReference>
<dbReference type="Proteomes" id="UP000184280">
    <property type="component" value="Unassembled WGS sequence"/>
</dbReference>
<dbReference type="RefSeq" id="WP_081358203.1">
    <property type="nucleotide sequence ID" value="NZ_FOLF01000007.1"/>
</dbReference>
<organism evidence="2 3">
    <name type="scientific">Xylanibacter ruminicola</name>
    <name type="common">Prevotella ruminicola</name>
    <dbReference type="NCBI Taxonomy" id="839"/>
    <lineage>
        <taxon>Bacteria</taxon>
        <taxon>Pseudomonadati</taxon>
        <taxon>Bacteroidota</taxon>
        <taxon>Bacteroidia</taxon>
        <taxon>Bacteroidales</taxon>
        <taxon>Prevotellaceae</taxon>
        <taxon>Xylanibacter</taxon>
    </lineage>
</organism>
<dbReference type="InterPro" id="IPR013325">
    <property type="entry name" value="RNA_pol_sigma_r2"/>
</dbReference>
<dbReference type="Gene3D" id="1.20.120.1810">
    <property type="match status" value="1"/>
</dbReference>
<dbReference type="Pfam" id="PF00140">
    <property type="entry name" value="Sigma70_r1_2"/>
    <property type="match status" value="1"/>
</dbReference>
<accession>A0A1M7JU23</accession>
<dbReference type="EMBL" id="FRCJ01000004">
    <property type="protein sequence ID" value="SHM56047.1"/>
    <property type="molecule type" value="Genomic_DNA"/>
</dbReference>
<dbReference type="PANTHER" id="PTHR30376:SF3">
    <property type="entry name" value="RNA POLYMERASE SIGMA FACTOR RPOH"/>
    <property type="match status" value="1"/>
</dbReference>
<evidence type="ECO:0000313" key="3">
    <source>
        <dbReference type="Proteomes" id="UP000184280"/>
    </source>
</evidence>
<proteinExistence type="predicted"/>
<dbReference type="OrthoDB" id="9799825at2"/>
<feature type="domain" description="RNA polymerase sigma-70 region 1.2" evidence="1">
    <location>
        <begin position="15"/>
        <end position="44"/>
    </location>
</feature>
<dbReference type="GO" id="GO:0003677">
    <property type="term" value="F:DNA binding"/>
    <property type="evidence" value="ECO:0007669"/>
    <property type="project" value="InterPro"/>
</dbReference>
<name>A0A1M7JU23_XYLRU</name>
<dbReference type="GO" id="GO:0006352">
    <property type="term" value="P:DNA-templated transcription initiation"/>
    <property type="evidence" value="ECO:0007669"/>
    <property type="project" value="InterPro"/>
</dbReference>
<evidence type="ECO:0000259" key="1">
    <source>
        <dbReference type="Pfam" id="PF00140"/>
    </source>
</evidence>
<dbReference type="GO" id="GO:0016987">
    <property type="term" value="F:sigma factor activity"/>
    <property type="evidence" value="ECO:0007669"/>
    <property type="project" value="InterPro"/>
</dbReference>
<dbReference type="SUPFAM" id="SSF88946">
    <property type="entry name" value="Sigma2 domain of RNA polymerase sigma factors"/>
    <property type="match status" value="1"/>
</dbReference>